<dbReference type="InterPro" id="IPR043472">
    <property type="entry name" value="Macro_dom-like"/>
</dbReference>
<comment type="caution">
    <text evidence="1">The sequence shown here is derived from an EMBL/GenBank/DDBJ whole genome shotgun (WGS) entry which is preliminary data.</text>
</comment>
<protein>
    <recommendedName>
        <fullName evidence="3">Macro-like domain-containing protein</fullName>
    </recommendedName>
</protein>
<evidence type="ECO:0000313" key="1">
    <source>
        <dbReference type="EMBL" id="TFY76779.1"/>
    </source>
</evidence>
<name>A0A4Y9ZTF7_9AGAM</name>
<sequence>MDDLSFVLLDLSPMLIDAWQCTFTQHVPEAIRGKFTIVQSMLENLVTPHDHFDCIVLPANSYGKLDGGFDYFLLEALALPDDKDAPTRIAQSTLYTQWKGYMPPGTCTLVLLANTPCADNLHACTFIVLCPTMHVPMIVTWNREVVYNCMWTLLNALDRHNTSTASEGGGEGRRIRMVLMTGLAMGSGCMLEEHCMQQMALVVHDFAEAAADPEKWSSLSWADMKRYAANGRRTYGNKILV</sequence>
<dbReference type="Gene3D" id="3.40.220.10">
    <property type="entry name" value="Leucine Aminopeptidase, subunit E, domain 1"/>
    <property type="match status" value="1"/>
</dbReference>
<proteinExistence type="predicted"/>
<evidence type="ECO:0000313" key="2">
    <source>
        <dbReference type="Proteomes" id="UP000298061"/>
    </source>
</evidence>
<accession>A0A4Y9ZTF7</accession>
<dbReference type="AlphaFoldDB" id="A0A4Y9ZTF7"/>
<dbReference type="OrthoDB" id="6082470at2759"/>
<gene>
    <name evidence="1" type="ORF">EWM64_g7233</name>
</gene>
<organism evidence="1 2">
    <name type="scientific">Hericium alpestre</name>
    <dbReference type="NCBI Taxonomy" id="135208"/>
    <lineage>
        <taxon>Eukaryota</taxon>
        <taxon>Fungi</taxon>
        <taxon>Dikarya</taxon>
        <taxon>Basidiomycota</taxon>
        <taxon>Agaricomycotina</taxon>
        <taxon>Agaricomycetes</taxon>
        <taxon>Russulales</taxon>
        <taxon>Hericiaceae</taxon>
        <taxon>Hericium</taxon>
    </lineage>
</organism>
<dbReference type="Proteomes" id="UP000298061">
    <property type="component" value="Unassembled WGS sequence"/>
</dbReference>
<evidence type="ECO:0008006" key="3">
    <source>
        <dbReference type="Google" id="ProtNLM"/>
    </source>
</evidence>
<keyword evidence="2" id="KW-1185">Reference proteome</keyword>
<dbReference type="STRING" id="135208.A0A4Y9ZTF7"/>
<reference evidence="1 2" key="1">
    <citation type="submission" date="2019-02" db="EMBL/GenBank/DDBJ databases">
        <title>Genome sequencing of the rare red list fungi Hericium alpestre (H. flagellum).</title>
        <authorList>
            <person name="Buettner E."/>
            <person name="Kellner H."/>
        </authorList>
    </citation>
    <scope>NUCLEOTIDE SEQUENCE [LARGE SCALE GENOMIC DNA]</scope>
    <source>
        <strain evidence="1 2">DSM 108284</strain>
    </source>
</reference>
<dbReference type="SUPFAM" id="SSF52949">
    <property type="entry name" value="Macro domain-like"/>
    <property type="match status" value="1"/>
</dbReference>
<dbReference type="EMBL" id="SFCI01001097">
    <property type="protein sequence ID" value="TFY76779.1"/>
    <property type="molecule type" value="Genomic_DNA"/>
</dbReference>